<feature type="compositionally biased region" description="Polar residues" evidence="1">
    <location>
        <begin position="329"/>
        <end position="344"/>
    </location>
</feature>
<dbReference type="AlphaFoldDB" id="A0AAD1W9I3"/>
<feature type="region of interest" description="Disordered" evidence="1">
    <location>
        <begin position="167"/>
        <end position="210"/>
    </location>
</feature>
<feature type="compositionally biased region" description="Polar residues" evidence="1">
    <location>
        <begin position="718"/>
        <end position="733"/>
    </location>
</feature>
<dbReference type="Proteomes" id="UP001295444">
    <property type="component" value="Chromosome 05"/>
</dbReference>
<keyword evidence="2" id="KW-0472">Membrane</keyword>
<feature type="region of interest" description="Disordered" evidence="1">
    <location>
        <begin position="113"/>
        <end position="135"/>
    </location>
</feature>
<feature type="compositionally biased region" description="Polar residues" evidence="1">
    <location>
        <begin position="664"/>
        <end position="676"/>
    </location>
</feature>
<keyword evidence="4" id="KW-1185">Reference proteome</keyword>
<protein>
    <submittedName>
        <fullName evidence="3">Uncharacterized protein</fullName>
    </submittedName>
</protein>
<proteinExistence type="predicted"/>
<feature type="compositionally biased region" description="Low complexity" evidence="1">
    <location>
        <begin position="688"/>
        <end position="701"/>
    </location>
</feature>
<feature type="transmembrane region" description="Helical" evidence="2">
    <location>
        <begin position="45"/>
        <end position="70"/>
    </location>
</feature>
<evidence type="ECO:0000256" key="2">
    <source>
        <dbReference type="SAM" id="Phobius"/>
    </source>
</evidence>
<keyword evidence="2" id="KW-0812">Transmembrane</keyword>
<evidence type="ECO:0000313" key="3">
    <source>
        <dbReference type="EMBL" id="CAH2293912.1"/>
    </source>
</evidence>
<feature type="compositionally biased region" description="Basic and acidic residues" evidence="1">
    <location>
        <begin position="251"/>
        <end position="280"/>
    </location>
</feature>
<feature type="compositionally biased region" description="Basic and acidic residues" evidence="1">
    <location>
        <begin position="473"/>
        <end position="485"/>
    </location>
</feature>
<gene>
    <name evidence="3" type="ORF">PECUL_23A012254</name>
</gene>
<feature type="compositionally biased region" description="Polar residues" evidence="1">
    <location>
        <begin position="170"/>
        <end position="184"/>
    </location>
</feature>
<organism evidence="3 4">
    <name type="scientific">Pelobates cultripes</name>
    <name type="common">Western spadefoot toad</name>
    <dbReference type="NCBI Taxonomy" id="61616"/>
    <lineage>
        <taxon>Eukaryota</taxon>
        <taxon>Metazoa</taxon>
        <taxon>Chordata</taxon>
        <taxon>Craniata</taxon>
        <taxon>Vertebrata</taxon>
        <taxon>Euteleostomi</taxon>
        <taxon>Amphibia</taxon>
        <taxon>Batrachia</taxon>
        <taxon>Anura</taxon>
        <taxon>Pelobatoidea</taxon>
        <taxon>Pelobatidae</taxon>
        <taxon>Pelobates</taxon>
    </lineage>
</organism>
<feature type="compositionally biased region" description="Low complexity" evidence="1">
    <location>
        <begin position="569"/>
        <end position="580"/>
    </location>
</feature>
<feature type="compositionally biased region" description="Polar residues" evidence="1">
    <location>
        <begin position="201"/>
        <end position="210"/>
    </location>
</feature>
<keyword evidence="2" id="KW-1133">Transmembrane helix</keyword>
<feature type="compositionally biased region" description="Basic and acidic residues" evidence="1">
    <location>
        <begin position="407"/>
        <end position="423"/>
    </location>
</feature>
<feature type="transmembrane region" description="Helical" evidence="2">
    <location>
        <begin position="76"/>
        <end position="100"/>
    </location>
</feature>
<feature type="compositionally biased region" description="Basic residues" evidence="1">
    <location>
        <begin position="505"/>
        <end position="516"/>
    </location>
</feature>
<evidence type="ECO:0000256" key="1">
    <source>
        <dbReference type="SAM" id="MobiDB-lite"/>
    </source>
</evidence>
<accession>A0AAD1W9I3</accession>
<feature type="compositionally biased region" description="Basic and acidic residues" evidence="1">
    <location>
        <begin position="739"/>
        <end position="758"/>
    </location>
</feature>
<feature type="compositionally biased region" description="Basic and acidic residues" evidence="1">
    <location>
        <begin position="376"/>
        <end position="386"/>
    </location>
</feature>
<feature type="compositionally biased region" description="Polar residues" evidence="1">
    <location>
        <begin position="239"/>
        <end position="250"/>
    </location>
</feature>
<reference evidence="3" key="1">
    <citation type="submission" date="2022-03" db="EMBL/GenBank/DDBJ databases">
        <authorList>
            <person name="Alioto T."/>
            <person name="Alioto T."/>
            <person name="Gomez Garrido J."/>
        </authorList>
    </citation>
    <scope>NUCLEOTIDE SEQUENCE</scope>
</reference>
<sequence length="783" mass="86250">MLSSLHAELFGKNQLAVRKRAGHLMAPRNLPAVRRNARGRKPPRILLCSICTLSCFLFMGSAAMLAVGYLNPFGTIGLSILGAGAVLYFGTILFLVFSCLSVQRKYPGMQPLSFRIPTRRPGRPPPTTVGNPNISGQIPIPTITSYRIHNDLPAGFKDVPGKTCKVLDPTDNSAAETNKAQNQDDQVDPEFPHGSYGLESGDTSAGQTPQTLTNIQGERYQIDLDEESSISIPAKGESQVESGEQLQNVEVDTKDLQVRDHTQGNGELHSEQHSNQDKKQIKPPVSPKTESRGNKKTHHIEVPFDEYPSSDSSEAKEKQNVVSVAHAAIQSTRPEGSSPQNKSSVPLPMDQIQDQADGKIERICITAVSPTAAVGKNEEKREDKKYGNVQNRPYITDNSTATQALPQKERKPQASNQDKDLYHPRKNRSPQRDKIHQCTPDSVSFTDSSSPSSPNLIRKHVPAVQKNSVSPPIERKAAIQQKRDQPLLGTSQEAVAAPNPSPNIQRKHLQPQKYKTHGSASGESHTSRELHSPDSSPRNKRRAASNERVMAEEKTHKISHIQYPSTDLTTTSSRTQASSQVHSTQNRRDHFNKSQNSPGPGISVPSSGTKKTASPTRTQQIKQDHRVRHSQDIISSDSPPGTRKPAASSPQRHRHRSPDIPQKSPRTQNKTDNLNNMHGKKIIHKSESSQSSDVPSSQSSPLTAKKLLQYKTEKAHQELSSGTRSQSSDSESSGVRRIQRQEGHQCLDKTHRSPRSRETSPAAVKRSSPSNKKSPSHQKRDQL</sequence>
<feature type="region of interest" description="Disordered" evidence="1">
    <location>
        <begin position="235"/>
        <end position="783"/>
    </location>
</feature>
<feature type="compositionally biased region" description="Low complexity" evidence="1">
    <location>
        <begin position="597"/>
        <end position="608"/>
    </location>
</feature>
<dbReference type="EMBL" id="OW240916">
    <property type="protein sequence ID" value="CAH2293912.1"/>
    <property type="molecule type" value="Genomic_DNA"/>
</dbReference>
<evidence type="ECO:0000313" key="4">
    <source>
        <dbReference type="Proteomes" id="UP001295444"/>
    </source>
</evidence>
<feature type="compositionally biased region" description="Polar residues" evidence="1">
    <location>
        <begin position="609"/>
        <end position="621"/>
    </location>
</feature>
<name>A0AAD1W9I3_PELCU</name>
<feature type="compositionally biased region" description="Low complexity" evidence="1">
    <location>
        <begin position="439"/>
        <end position="454"/>
    </location>
</feature>
<feature type="compositionally biased region" description="Polar residues" evidence="1">
    <location>
        <begin position="388"/>
        <end position="405"/>
    </location>
</feature>